<dbReference type="Pfam" id="PF00004">
    <property type="entry name" value="AAA"/>
    <property type="match status" value="2"/>
</dbReference>
<dbReference type="Pfam" id="PF25426">
    <property type="entry name" value="AAA_lid_BCS1"/>
    <property type="match status" value="1"/>
</dbReference>
<sequence>MSNWDEYDQRYEEQDSYDANGNRQIKRNPIPPSTDNTIDIWKQHGITGLIFVSVFGLHDPSSSVTGAIARKYLPKLVGLAKSRPLLARVLGSIVVFCVMMTFVPARLNDFWKWSRERLYASVTISKDDTIFYNNVMEFIISKAVSETVEHFMLDPGARSRITIGWTPPATSQPFLFTSEDDGNTIKLWCFGRSPKPIKELLAEIQKTSAEKQKNSVSVFGVQQGRWVEQNSAKRRPIESVFMETDVKEAIMNDLKLFLSEGAEMWYNARGANYRKGYLFFGLPGCGKTLLIKAIAAYFNLSIYTLSLTDKSINDDVLKTLFGRLKKGDLLVLEDIDCAGLLNRDDKSEEDETHASDIDYDSLEEEVAKFRAQQDAKRGKKNKRAAKKQAKQTKLEQLAAKSAPKLRAEPPKKEEPKSEPLTNVTLAGLLNTMDGISSSTGYVLIMTTNKPQALDRAVTRAGRVGKIIEFGYISRNTAREMFTFYFQPIDKMQCGYDLTAIPELAKRFAEQLPENGLSPAQVQDYLLQYPSNPAQAVKNVAKWIHEEKERANVLGGSTSGSGKHKERI</sequence>
<dbReference type="InterPro" id="IPR014851">
    <property type="entry name" value="BCS1_N"/>
</dbReference>
<feature type="compositionally biased region" description="Basic residues" evidence="12">
    <location>
        <begin position="377"/>
        <end position="390"/>
    </location>
</feature>
<evidence type="ECO:0000259" key="15">
    <source>
        <dbReference type="SMART" id="SM01024"/>
    </source>
</evidence>
<keyword evidence="9" id="KW-0496">Mitochondrion</keyword>
<dbReference type="Gene3D" id="3.40.50.300">
    <property type="entry name" value="P-loop containing nucleotide triphosphate hydrolases"/>
    <property type="match status" value="1"/>
</dbReference>
<evidence type="ECO:0000256" key="11">
    <source>
        <dbReference type="ARBA" id="ARBA00048778"/>
    </source>
</evidence>
<keyword evidence="3 13" id="KW-0812">Transmembrane</keyword>
<dbReference type="InterPro" id="IPR027417">
    <property type="entry name" value="P-loop_NTPase"/>
</dbReference>
<dbReference type="InterPro" id="IPR003959">
    <property type="entry name" value="ATPase_AAA_core"/>
</dbReference>
<keyword evidence="6" id="KW-0378">Hydrolase</keyword>
<dbReference type="SMART" id="SM00382">
    <property type="entry name" value="AAA"/>
    <property type="match status" value="1"/>
</dbReference>
<comment type="subcellular location">
    <subcellularLocation>
        <location evidence="1">Mitochondrion inner membrane</location>
        <topology evidence="1">Single-pass membrane protein</topology>
    </subcellularLocation>
</comment>
<dbReference type="PANTHER" id="PTHR23070">
    <property type="entry name" value="BCS1 AAA-TYPE ATPASE"/>
    <property type="match status" value="1"/>
</dbReference>
<reference evidence="16 17" key="1">
    <citation type="journal article" date="2023" name="Res Sq">
        <title>Genomic and morphological characterization of Knufia obscura isolated from the Mars 2020 spacecraft assembly facility.</title>
        <authorList>
            <person name="Chander A.M."/>
            <person name="Teixeira M.M."/>
            <person name="Singh N.K."/>
            <person name="Williams M.P."/>
            <person name="Parker C.W."/>
            <person name="Leo P."/>
            <person name="Stajich J.E."/>
            <person name="Torok T."/>
            <person name="Tighe S."/>
            <person name="Mason C.E."/>
            <person name="Venkateswaran K."/>
        </authorList>
    </citation>
    <scope>NUCLEOTIDE SEQUENCE [LARGE SCALE GENOMIC DNA]</scope>
    <source>
        <strain evidence="16 17">CCFEE 5817</strain>
    </source>
</reference>
<evidence type="ECO:0000256" key="1">
    <source>
        <dbReference type="ARBA" id="ARBA00004434"/>
    </source>
</evidence>
<keyword evidence="10 13" id="KW-0472">Membrane</keyword>
<dbReference type="GeneID" id="90000686"/>
<keyword evidence="17" id="KW-1185">Reference proteome</keyword>
<keyword evidence="8 13" id="KW-1133">Transmembrane helix</keyword>
<dbReference type="EMBL" id="JAVHJV010000008">
    <property type="protein sequence ID" value="KAK5940820.1"/>
    <property type="molecule type" value="Genomic_DNA"/>
</dbReference>
<evidence type="ECO:0000256" key="5">
    <source>
        <dbReference type="ARBA" id="ARBA00022792"/>
    </source>
</evidence>
<feature type="region of interest" description="Disordered" evidence="12">
    <location>
        <begin position="370"/>
        <end position="421"/>
    </location>
</feature>
<comment type="caution">
    <text evidence="16">The sequence shown here is derived from an EMBL/GenBank/DDBJ whole genome shotgun (WGS) entry which is preliminary data.</text>
</comment>
<evidence type="ECO:0000256" key="7">
    <source>
        <dbReference type="ARBA" id="ARBA00022840"/>
    </source>
</evidence>
<dbReference type="InterPro" id="IPR003593">
    <property type="entry name" value="AAA+_ATPase"/>
</dbReference>
<evidence type="ECO:0000256" key="4">
    <source>
        <dbReference type="ARBA" id="ARBA00022741"/>
    </source>
</evidence>
<feature type="domain" description="AAA+ ATPase" evidence="14">
    <location>
        <begin position="273"/>
        <end position="473"/>
    </location>
</feature>
<evidence type="ECO:0000256" key="2">
    <source>
        <dbReference type="ARBA" id="ARBA00007448"/>
    </source>
</evidence>
<organism evidence="16 17">
    <name type="scientific">Knufia obscura</name>
    <dbReference type="NCBI Taxonomy" id="1635080"/>
    <lineage>
        <taxon>Eukaryota</taxon>
        <taxon>Fungi</taxon>
        <taxon>Dikarya</taxon>
        <taxon>Ascomycota</taxon>
        <taxon>Pezizomycotina</taxon>
        <taxon>Eurotiomycetes</taxon>
        <taxon>Chaetothyriomycetidae</taxon>
        <taxon>Chaetothyriales</taxon>
        <taxon>Trichomeriaceae</taxon>
        <taxon>Knufia</taxon>
    </lineage>
</organism>
<comment type="catalytic activity">
    <reaction evidence="11">
        <text>ATP + H2O = ADP + phosphate + H(+)</text>
        <dbReference type="Rhea" id="RHEA:13065"/>
        <dbReference type="ChEBI" id="CHEBI:15377"/>
        <dbReference type="ChEBI" id="CHEBI:15378"/>
        <dbReference type="ChEBI" id="CHEBI:30616"/>
        <dbReference type="ChEBI" id="CHEBI:43474"/>
        <dbReference type="ChEBI" id="CHEBI:456216"/>
    </reaction>
    <physiologicalReaction direction="left-to-right" evidence="11">
        <dbReference type="Rhea" id="RHEA:13066"/>
    </physiologicalReaction>
</comment>
<dbReference type="RefSeq" id="XP_064728910.1">
    <property type="nucleotide sequence ID" value="XM_064875645.1"/>
</dbReference>
<dbReference type="SMART" id="SM01024">
    <property type="entry name" value="BCS1_N"/>
    <property type="match status" value="1"/>
</dbReference>
<protein>
    <recommendedName>
        <fullName evidence="18">Mitochondrial chaperone BCS1</fullName>
    </recommendedName>
</protein>
<evidence type="ECO:0000259" key="14">
    <source>
        <dbReference type="SMART" id="SM00382"/>
    </source>
</evidence>
<evidence type="ECO:0000313" key="17">
    <source>
        <dbReference type="Proteomes" id="UP001334248"/>
    </source>
</evidence>
<proteinExistence type="inferred from homology"/>
<evidence type="ECO:0000256" key="9">
    <source>
        <dbReference type="ARBA" id="ARBA00023128"/>
    </source>
</evidence>
<dbReference type="Proteomes" id="UP001334248">
    <property type="component" value="Unassembled WGS sequence"/>
</dbReference>
<accession>A0ABR0RKK6</accession>
<evidence type="ECO:0000256" key="10">
    <source>
        <dbReference type="ARBA" id="ARBA00023136"/>
    </source>
</evidence>
<evidence type="ECO:0000256" key="12">
    <source>
        <dbReference type="SAM" id="MobiDB-lite"/>
    </source>
</evidence>
<feature type="compositionally biased region" description="Basic and acidic residues" evidence="12">
    <location>
        <begin position="405"/>
        <end position="417"/>
    </location>
</feature>
<feature type="transmembrane region" description="Helical" evidence="13">
    <location>
        <begin position="85"/>
        <end position="105"/>
    </location>
</feature>
<comment type="similarity">
    <text evidence="2">Belongs to the AAA ATPase family. BCS1 subfamily.</text>
</comment>
<evidence type="ECO:0000256" key="6">
    <source>
        <dbReference type="ARBA" id="ARBA00022801"/>
    </source>
</evidence>
<dbReference type="InterPro" id="IPR050747">
    <property type="entry name" value="Mitochondrial_chaperone_BCS1"/>
</dbReference>
<evidence type="ECO:0008006" key="18">
    <source>
        <dbReference type="Google" id="ProtNLM"/>
    </source>
</evidence>
<gene>
    <name evidence="16" type="ORF">PMZ80_007237</name>
</gene>
<evidence type="ECO:0000256" key="8">
    <source>
        <dbReference type="ARBA" id="ARBA00022989"/>
    </source>
</evidence>
<keyword evidence="4" id="KW-0547">Nucleotide-binding</keyword>
<evidence type="ECO:0000256" key="3">
    <source>
        <dbReference type="ARBA" id="ARBA00022692"/>
    </source>
</evidence>
<feature type="domain" description="BCS1 N-terminal" evidence="15">
    <location>
        <begin position="94"/>
        <end position="240"/>
    </location>
</feature>
<dbReference type="SUPFAM" id="SSF52540">
    <property type="entry name" value="P-loop containing nucleoside triphosphate hydrolases"/>
    <property type="match status" value="1"/>
</dbReference>
<evidence type="ECO:0000256" key="13">
    <source>
        <dbReference type="SAM" id="Phobius"/>
    </source>
</evidence>
<keyword evidence="5" id="KW-0999">Mitochondrion inner membrane</keyword>
<evidence type="ECO:0000313" key="16">
    <source>
        <dbReference type="EMBL" id="KAK5940820.1"/>
    </source>
</evidence>
<keyword evidence="7" id="KW-0067">ATP-binding</keyword>
<dbReference type="Pfam" id="PF08740">
    <property type="entry name" value="BCS1_N"/>
    <property type="match status" value="1"/>
</dbReference>
<name>A0ABR0RKK6_9EURO</name>
<dbReference type="InterPro" id="IPR057495">
    <property type="entry name" value="AAA_lid_BCS1"/>
</dbReference>